<feature type="transmembrane region" description="Helical" evidence="1">
    <location>
        <begin position="337"/>
        <end position="358"/>
    </location>
</feature>
<feature type="transmembrane region" description="Helical" evidence="1">
    <location>
        <begin position="208"/>
        <end position="235"/>
    </location>
</feature>
<protein>
    <recommendedName>
        <fullName evidence="4">O-antigen ligase domain-containing protein</fullName>
    </recommendedName>
</protein>
<feature type="transmembrane region" description="Helical" evidence="1">
    <location>
        <begin position="247"/>
        <end position="264"/>
    </location>
</feature>
<gene>
    <name evidence="2" type="ORF">O8D18_09345</name>
</gene>
<evidence type="ECO:0000256" key="1">
    <source>
        <dbReference type="SAM" id="Phobius"/>
    </source>
</evidence>
<sequence length="415" mass="46888">MEVNKRRFGIISLTGAVGFFFALAPVLDPYIVVEIGSGFTLKINDIVMLFLTMLCFSKSYKIERKTGFLCIWLLGLGIIGIFGNLASNTDMVNSFKNLSVWLIYAICLNYLWKTPCRDKFLYWLELIAIVASILVILQFISGYVGISMWDGKIPGLALGKYDGWAGYIDVNTGDIRPNGIFQEASYLGIYVSVAYVQAFKEEKIKRMLLYAVAMLMTTSVVAIIILITTTVMILIMKNRIDLSSKMTRRILLLIGVFIVGLVVVSNSNEAVGDSIAYIMKRFTNFNSDLNGARMSSTKYRIVGHVELFNQYSIMQKMFGVGIAQYGNLFNVKSYGNVWVTTLLNCGILGVSYLIICVLNMIKRIRRENIVFLVIFVLVLSSDWQWFSWYFFMLISACILSGNDNNGDFEQRLVKN</sequence>
<accession>A0A9X3HET3</accession>
<evidence type="ECO:0000313" key="3">
    <source>
        <dbReference type="Proteomes" id="UP001148455"/>
    </source>
</evidence>
<feature type="transmembrane region" description="Helical" evidence="1">
    <location>
        <begin position="7"/>
        <end position="27"/>
    </location>
</feature>
<feature type="transmembrane region" description="Helical" evidence="1">
    <location>
        <begin position="98"/>
        <end position="113"/>
    </location>
</feature>
<keyword evidence="1" id="KW-0472">Membrane</keyword>
<organism evidence="2 3">
    <name type="scientific">Mediterraneibacter gnavus</name>
    <name type="common">Ruminococcus gnavus</name>
    <dbReference type="NCBI Taxonomy" id="33038"/>
    <lineage>
        <taxon>Bacteria</taxon>
        <taxon>Bacillati</taxon>
        <taxon>Bacillota</taxon>
        <taxon>Clostridia</taxon>
        <taxon>Lachnospirales</taxon>
        <taxon>Lachnospiraceae</taxon>
        <taxon>Mediterraneibacter</taxon>
    </lineage>
</organism>
<dbReference type="Proteomes" id="UP001148455">
    <property type="component" value="Unassembled WGS sequence"/>
</dbReference>
<keyword evidence="1" id="KW-1133">Transmembrane helix</keyword>
<feature type="transmembrane region" description="Helical" evidence="1">
    <location>
        <begin position="39"/>
        <end position="56"/>
    </location>
</feature>
<evidence type="ECO:0008006" key="4">
    <source>
        <dbReference type="Google" id="ProtNLM"/>
    </source>
</evidence>
<keyword evidence="1" id="KW-0812">Transmembrane</keyword>
<dbReference type="RefSeq" id="WP_269762791.1">
    <property type="nucleotide sequence ID" value="NZ_JAPZEC010000008.1"/>
</dbReference>
<dbReference type="AlphaFoldDB" id="A0A9X3HET3"/>
<evidence type="ECO:0000313" key="2">
    <source>
        <dbReference type="EMBL" id="MCZ7694242.1"/>
    </source>
</evidence>
<dbReference type="EMBL" id="JAPZED010000008">
    <property type="protein sequence ID" value="MCZ7694242.1"/>
    <property type="molecule type" value="Genomic_DNA"/>
</dbReference>
<proteinExistence type="predicted"/>
<feature type="transmembrane region" description="Helical" evidence="1">
    <location>
        <begin position="120"/>
        <end position="140"/>
    </location>
</feature>
<name>A0A9X3HET3_MEDGN</name>
<feature type="transmembrane region" description="Helical" evidence="1">
    <location>
        <begin position="370"/>
        <end position="391"/>
    </location>
</feature>
<comment type="caution">
    <text evidence="2">The sequence shown here is derived from an EMBL/GenBank/DDBJ whole genome shotgun (WGS) entry which is preliminary data.</text>
</comment>
<reference evidence="2" key="1">
    <citation type="submission" date="2022-12" db="EMBL/GenBank/DDBJ databases">
        <title>Genome of R. gnavus strain RSHDN_123.</title>
        <authorList>
            <person name="Abdugheni R."/>
        </authorList>
    </citation>
    <scope>NUCLEOTIDE SEQUENCE</scope>
    <source>
        <strain evidence="2">RSHDN_123</strain>
    </source>
</reference>
<feature type="transmembrane region" description="Helical" evidence="1">
    <location>
        <begin position="68"/>
        <end position="86"/>
    </location>
</feature>